<dbReference type="OrthoDB" id="270651at2759"/>
<feature type="compositionally biased region" description="Low complexity" evidence="4">
    <location>
        <begin position="461"/>
        <end position="473"/>
    </location>
</feature>
<gene>
    <name evidence="7" type="ORF">IV203_032354</name>
</gene>
<feature type="compositionally biased region" description="Low complexity" evidence="4">
    <location>
        <begin position="515"/>
        <end position="540"/>
    </location>
</feature>
<feature type="domain" description="MRM3-like substrate binding" evidence="6">
    <location>
        <begin position="167"/>
        <end position="282"/>
    </location>
</feature>
<dbReference type="InterPro" id="IPR053888">
    <property type="entry name" value="MRM3-like_sub_bind"/>
</dbReference>
<feature type="domain" description="tRNA/rRNA methyltransferase SpoU type" evidence="5">
    <location>
        <begin position="335"/>
        <end position="418"/>
    </location>
</feature>
<dbReference type="GO" id="GO:0006396">
    <property type="term" value="P:RNA processing"/>
    <property type="evidence" value="ECO:0007669"/>
    <property type="project" value="InterPro"/>
</dbReference>
<reference evidence="7" key="1">
    <citation type="journal article" date="2021" name="Sci. Rep.">
        <title>Diploid genomic architecture of Nitzschia inconspicua, an elite biomass production diatom.</title>
        <authorList>
            <person name="Oliver A."/>
            <person name="Podell S."/>
            <person name="Pinowska A."/>
            <person name="Traller J.C."/>
            <person name="Smith S.R."/>
            <person name="McClure R."/>
            <person name="Beliaev A."/>
            <person name="Bohutskyi P."/>
            <person name="Hill E.A."/>
            <person name="Rabines A."/>
            <person name="Zheng H."/>
            <person name="Allen L.Z."/>
            <person name="Kuo A."/>
            <person name="Grigoriev I.V."/>
            <person name="Allen A.E."/>
            <person name="Hazlebeck D."/>
            <person name="Allen E.E."/>
        </authorList>
    </citation>
    <scope>NUCLEOTIDE SEQUENCE</scope>
    <source>
        <strain evidence="7">Hildebrandi</strain>
    </source>
</reference>
<dbReference type="GO" id="GO:0032259">
    <property type="term" value="P:methylation"/>
    <property type="evidence" value="ECO:0007669"/>
    <property type="project" value="UniProtKB-KW"/>
</dbReference>
<dbReference type="Proteomes" id="UP000693970">
    <property type="component" value="Unassembled WGS sequence"/>
</dbReference>
<evidence type="ECO:0000256" key="3">
    <source>
        <dbReference type="ARBA" id="ARBA00022679"/>
    </source>
</evidence>
<keyword evidence="3" id="KW-0808">Transferase</keyword>
<dbReference type="GO" id="GO:0008173">
    <property type="term" value="F:RNA methyltransferase activity"/>
    <property type="evidence" value="ECO:0007669"/>
    <property type="project" value="InterPro"/>
</dbReference>
<evidence type="ECO:0000259" key="5">
    <source>
        <dbReference type="Pfam" id="PF00588"/>
    </source>
</evidence>
<feature type="region of interest" description="Disordered" evidence="4">
    <location>
        <begin position="587"/>
        <end position="608"/>
    </location>
</feature>
<keyword evidence="2 7" id="KW-0489">Methyltransferase</keyword>
<dbReference type="PANTHER" id="PTHR43191">
    <property type="entry name" value="RRNA METHYLTRANSFERASE 3"/>
    <property type="match status" value="1"/>
</dbReference>
<name>A0A9K3KL30_9STRA</name>
<dbReference type="CDD" id="cd18095">
    <property type="entry name" value="SpoU-like_rRNA-MTase"/>
    <property type="match status" value="1"/>
</dbReference>
<evidence type="ECO:0000256" key="4">
    <source>
        <dbReference type="SAM" id="MobiDB-lite"/>
    </source>
</evidence>
<evidence type="ECO:0000256" key="2">
    <source>
        <dbReference type="ARBA" id="ARBA00022603"/>
    </source>
</evidence>
<evidence type="ECO:0000256" key="1">
    <source>
        <dbReference type="ARBA" id="ARBA00007228"/>
    </source>
</evidence>
<comment type="similarity">
    <text evidence="1">Belongs to the class IV-like SAM-binding methyltransferase superfamily. RNA methyltransferase TrmH family.</text>
</comment>
<sequence>MANKNKNKNKTTTTTIRSTNWAVWAFTAVILAQQLSPTHSFTTTRTRTRITTTTSPPPTTTTTTTTLQMKRMQNKQTILFNRLWRSSSSSSTSLLSSFSTTLVSRQRNSPRFTTTTVTTSTLQSRKKVTTTRLRLADSNNHSPFSLSLSSFSSSTSPYNIITSTKSQTVKRIQALLTKRKKRSEWGQTVVEGPRIIFDLLDNPKTSSLVRRIVVSLPEYYNNNTNNNSYDYPKRLQEALERSNNNNNNNDNNNNNGSLLVQLVTPEVFPSCSDTMTPQGIVAIVDIPNFNIDMNNNKSNDYHNNDVHADSYDPISSSSTSSSSSSQRSSSLPSQLHLVLDGVSDPGNVGTLLRSSLAVGVTSVLLLPGCCDVWNPKAVRSAMGASFQLPLIRHCDSWKDGRTFLQHEHHVTHIYAATMIETTENDNNKNDDDDDGDDGKKEEEEEEEEEDTVVRQEKQHPTTTTTTSTTTSSSRASVPYYNVDWTVGCCALVIGSEGNGLSADVRDALKSSGNHGPSNGPTTTNPTTTTSTATAIDNNNDNPVTITATHIPMQEGIESLNAAVCGSVMLFEYARQASIKNASTFAAASVKSSSSTSPSSTSSTSAATS</sequence>
<feature type="region of interest" description="Disordered" evidence="4">
    <location>
        <begin position="505"/>
        <end position="540"/>
    </location>
</feature>
<feature type="compositionally biased region" description="Basic and acidic residues" evidence="4">
    <location>
        <begin position="300"/>
        <end position="310"/>
    </location>
</feature>
<dbReference type="Pfam" id="PF00588">
    <property type="entry name" value="SpoU_methylase"/>
    <property type="match status" value="1"/>
</dbReference>
<dbReference type="InterPro" id="IPR051259">
    <property type="entry name" value="rRNA_Methyltransferase"/>
</dbReference>
<feature type="region of interest" description="Disordered" evidence="4">
    <location>
        <begin position="421"/>
        <end position="474"/>
    </location>
</feature>
<feature type="compositionally biased region" description="Low complexity" evidence="4">
    <location>
        <begin position="315"/>
        <end position="332"/>
    </location>
</feature>
<proteinExistence type="inferred from homology"/>
<feature type="region of interest" description="Disordered" evidence="4">
    <location>
        <begin position="300"/>
        <end position="332"/>
    </location>
</feature>
<dbReference type="InterPro" id="IPR001537">
    <property type="entry name" value="SpoU_MeTrfase"/>
</dbReference>
<dbReference type="AlphaFoldDB" id="A0A9K3KL30"/>
<evidence type="ECO:0000313" key="8">
    <source>
        <dbReference type="Proteomes" id="UP000693970"/>
    </source>
</evidence>
<dbReference type="PANTHER" id="PTHR43191:SF2">
    <property type="entry name" value="RRNA METHYLTRANSFERASE 3, MITOCHONDRIAL"/>
    <property type="match status" value="1"/>
</dbReference>
<feature type="compositionally biased region" description="Acidic residues" evidence="4">
    <location>
        <begin position="430"/>
        <end position="450"/>
    </location>
</feature>
<protein>
    <submittedName>
        <fullName evidence="7">tRNA/rRNA methyltransferase SpoU</fullName>
    </submittedName>
</protein>
<accession>A0A9K3KL30</accession>
<dbReference type="GO" id="GO:0003723">
    <property type="term" value="F:RNA binding"/>
    <property type="evidence" value="ECO:0007669"/>
    <property type="project" value="InterPro"/>
</dbReference>
<evidence type="ECO:0000259" key="6">
    <source>
        <dbReference type="Pfam" id="PF22435"/>
    </source>
</evidence>
<dbReference type="Pfam" id="PF22435">
    <property type="entry name" value="MRM3-like_sub_bind"/>
    <property type="match status" value="1"/>
</dbReference>
<dbReference type="EMBL" id="JAGRRH010000022">
    <property type="protein sequence ID" value="KAG7344823.1"/>
    <property type="molecule type" value="Genomic_DNA"/>
</dbReference>
<keyword evidence="8" id="KW-1185">Reference proteome</keyword>
<organism evidence="7 8">
    <name type="scientific">Nitzschia inconspicua</name>
    <dbReference type="NCBI Taxonomy" id="303405"/>
    <lineage>
        <taxon>Eukaryota</taxon>
        <taxon>Sar</taxon>
        <taxon>Stramenopiles</taxon>
        <taxon>Ochrophyta</taxon>
        <taxon>Bacillariophyta</taxon>
        <taxon>Bacillariophyceae</taxon>
        <taxon>Bacillariophycidae</taxon>
        <taxon>Bacillariales</taxon>
        <taxon>Bacillariaceae</taxon>
        <taxon>Nitzschia</taxon>
    </lineage>
</organism>
<comment type="caution">
    <text evidence="7">The sequence shown here is derived from an EMBL/GenBank/DDBJ whole genome shotgun (WGS) entry which is preliminary data.</text>
</comment>
<reference evidence="7" key="2">
    <citation type="submission" date="2021-04" db="EMBL/GenBank/DDBJ databases">
        <authorList>
            <person name="Podell S."/>
        </authorList>
    </citation>
    <scope>NUCLEOTIDE SEQUENCE</scope>
    <source>
        <strain evidence="7">Hildebrandi</strain>
    </source>
</reference>
<evidence type="ECO:0000313" key="7">
    <source>
        <dbReference type="EMBL" id="KAG7344823.1"/>
    </source>
</evidence>
<feature type="region of interest" description="Disordered" evidence="4">
    <location>
        <begin position="42"/>
        <end position="63"/>
    </location>
</feature>